<dbReference type="CDD" id="cd16433">
    <property type="entry name" value="CheB"/>
    <property type="match status" value="1"/>
</dbReference>
<gene>
    <name evidence="6" type="primary">cheB_1</name>
    <name evidence="6" type="ORF">NCTC1934_00909</name>
</gene>
<keyword evidence="4" id="KW-0145">Chemotaxis</keyword>
<dbReference type="PANTHER" id="PTHR42872:SF6">
    <property type="entry name" value="PROTEIN-GLUTAMATE METHYLESTERASE_PROTEIN-GLUTAMINE GLUTAMINASE"/>
    <property type="match status" value="1"/>
</dbReference>
<accession>A0A378Y9F3</accession>
<evidence type="ECO:0000313" key="7">
    <source>
        <dbReference type="Proteomes" id="UP000255467"/>
    </source>
</evidence>
<organism evidence="6 7">
    <name type="scientific">Nocardia otitidiscaviarum</name>
    <dbReference type="NCBI Taxonomy" id="1823"/>
    <lineage>
        <taxon>Bacteria</taxon>
        <taxon>Bacillati</taxon>
        <taxon>Actinomycetota</taxon>
        <taxon>Actinomycetes</taxon>
        <taxon>Mycobacteriales</taxon>
        <taxon>Nocardiaceae</taxon>
        <taxon>Nocardia</taxon>
    </lineage>
</organism>
<dbReference type="PANTHER" id="PTHR42872">
    <property type="entry name" value="PROTEIN-GLUTAMATE METHYLESTERASE/PROTEIN-GLUTAMINE GLUTAMINASE"/>
    <property type="match status" value="1"/>
</dbReference>
<dbReference type="Pfam" id="PF01339">
    <property type="entry name" value="CheB_methylest"/>
    <property type="match status" value="1"/>
</dbReference>
<dbReference type="GO" id="GO:0005737">
    <property type="term" value="C:cytoplasm"/>
    <property type="evidence" value="ECO:0007669"/>
    <property type="project" value="InterPro"/>
</dbReference>
<feature type="active site" evidence="4">
    <location>
        <position position="18"/>
    </location>
</feature>
<dbReference type="EC" id="3.1.1.61" evidence="2"/>
<dbReference type="InterPro" id="IPR035909">
    <property type="entry name" value="CheB_C"/>
</dbReference>
<dbReference type="PROSITE" id="PS50122">
    <property type="entry name" value="CHEB"/>
    <property type="match status" value="1"/>
</dbReference>
<dbReference type="STRING" id="1406858.GCA_000710895_01084"/>
<comment type="catalytic activity">
    <reaction evidence="3">
        <text>[protein]-L-glutamate 5-O-methyl ester + H2O = L-glutamyl-[protein] + methanol + H(+)</text>
        <dbReference type="Rhea" id="RHEA:23236"/>
        <dbReference type="Rhea" id="RHEA-COMP:10208"/>
        <dbReference type="Rhea" id="RHEA-COMP:10311"/>
        <dbReference type="ChEBI" id="CHEBI:15377"/>
        <dbReference type="ChEBI" id="CHEBI:15378"/>
        <dbReference type="ChEBI" id="CHEBI:17790"/>
        <dbReference type="ChEBI" id="CHEBI:29973"/>
        <dbReference type="ChEBI" id="CHEBI:82795"/>
        <dbReference type="EC" id="3.1.1.61"/>
    </reaction>
</comment>
<evidence type="ECO:0000256" key="1">
    <source>
        <dbReference type="ARBA" id="ARBA00022801"/>
    </source>
</evidence>
<dbReference type="GO" id="GO:0008984">
    <property type="term" value="F:protein-glutamate methylesterase activity"/>
    <property type="evidence" value="ECO:0007669"/>
    <property type="project" value="UniProtKB-EC"/>
</dbReference>
<dbReference type="RefSeq" id="WP_039817267.1">
    <property type="nucleotide sequence ID" value="NZ_UGRY01000002.1"/>
</dbReference>
<keyword evidence="7" id="KW-1185">Reference proteome</keyword>
<feature type="domain" description="CheB-type methylesterase" evidence="5">
    <location>
        <begin position="5"/>
        <end position="196"/>
    </location>
</feature>
<keyword evidence="1 4" id="KW-0378">Hydrolase</keyword>
<reference evidence="6 7" key="1">
    <citation type="submission" date="2018-06" db="EMBL/GenBank/DDBJ databases">
        <authorList>
            <consortium name="Pathogen Informatics"/>
            <person name="Doyle S."/>
        </authorList>
    </citation>
    <scope>NUCLEOTIDE SEQUENCE [LARGE SCALE GENOMIC DNA]</scope>
    <source>
        <strain evidence="6 7">NCTC1934</strain>
    </source>
</reference>
<sequence>MDTAPHTSNFDVVAIASSAGGPAALTHVIGSLPADLPVPVLLVQHLDPRHPTLLTGILARRSRLPVRLVRGGERIEPGTVYLAPPAHHMRVGSNGELSLSDEKPVHFVRPSADVLFESVADRYGSRAIACVLTGSGSDGATGAKEVRNRGGTVIVEDPRAARFRGMPAATIAAGAADLVLPLDEIAATIRRLVGLEST</sequence>
<dbReference type="EMBL" id="UGRY01000002">
    <property type="protein sequence ID" value="SUA73468.1"/>
    <property type="molecule type" value="Genomic_DNA"/>
</dbReference>
<evidence type="ECO:0000259" key="5">
    <source>
        <dbReference type="PROSITE" id="PS50122"/>
    </source>
</evidence>
<dbReference type="GO" id="GO:0000156">
    <property type="term" value="F:phosphorelay response regulator activity"/>
    <property type="evidence" value="ECO:0007669"/>
    <property type="project" value="InterPro"/>
</dbReference>
<dbReference type="Gene3D" id="3.40.50.180">
    <property type="entry name" value="Methylesterase CheB, C-terminal domain"/>
    <property type="match status" value="1"/>
</dbReference>
<evidence type="ECO:0000256" key="3">
    <source>
        <dbReference type="ARBA" id="ARBA00048267"/>
    </source>
</evidence>
<dbReference type="GO" id="GO:0006935">
    <property type="term" value="P:chemotaxis"/>
    <property type="evidence" value="ECO:0007669"/>
    <property type="project" value="UniProtKB-UniRule"/>
</dbReference>
<evidence type="ECO:0000256" key="4">
    <source>
        <dbReference type="PROSITE-ProRule" id="PRU00050"/>
    </source>
</evidence>
<evidence type="ECO:0000256" key="2">
    <source>
        <dbReference type="ARBA" id="ARBA00039140"/>
    </source>
</evidence>
<dbReference type="InterPro" id="IPR000673">
    <property type="entry name" value="Sig_transdc_resp-reg_Me-estase"/>
</dbReference>
<feature type="active site" evidence="4">
    <location>
        <position position="45"/>
    </location>
</feature>
<proteinExistence type="predicted"/>
<name>A0A378Y9F3_9NOCA</name>
<protein>
    <recommendedName>
        <fullName evidence="2">protein-glutamate methylesterase</fullName>
        <ecNumber evidence="2">3.1.1.61</ecNumber>
    </recommendedName>
</protein>
<dbReference type="AlphaFoldDB" id="A0A378Y9F3"/>
<evidence type="ECO:0000313" key="6">
    <source>
        <dbReference type="EMBL" id="SUA73468.1"/>
    </source>
</evidence>
<dbReference type="SUPFAM" id="SSF52738">
    <property type="entry name" value="Methylesterase CheB, C-terminal domain"/>
    <property type="match status" value="1"/>
</dbReference>
<feature type="active site" evidence="4">
    <location>
        <position position="138"/>
    </location>
</feature>
<dbReference type="Proteomes" id="UP000255467">
    <property type="component" value="Unassembled WGS sequence"/>
</dbReference>